<dbReference type="RefSeq" id="WP_379012832.1">
    <property type="nucleotide sequence ID" value="NZ_JBHSDC010000003.1"/>
</dbReference>
<dbReference type="Pfam" id="PF09365">
    <property type="entry name" value="DUF2461"/>
    <property type="match status" value="1"/>
</dbReference>
<proteinExistence type="predicted"/>
<dbReference type="Proteomes" id="UP001595906">
    <property type="component" value="Unassembled WGS sequence"/>
</dbReference>
<sequence>MIQKETLNFFKDLEQNNNKPWFEANKSRYEAAKENYLQFIEALLPHIRKIESIFEKDLKKYASRVYRDIRFSKDKSPYKNNISGLIERAPDNKKCPFYINVQLGETFIGGGVWQPDAELLNKVRQEIDYNGSEFNNIINKKSFIDTFGKLSGEALVRPPKGYDADNPNIELLKLKQYIIHKKFEDDVVCSNDFIKEIVICYKEALPFFHFFDAVKAD</sequence>
<dbReference type="InterPro" id="IPR012808">
    <property type="entry name" value="CHP02453"/>
</dbReference>
<dbReference type="NCBIfam" id="TIGR02453">
    <property type="entry name" value="TIGR02453 family protein"/>
    <property type="match status" value="1"/>
</dbReference>
<evidence type="ECO:0000313" key="2">
    <source>
        <dbReference type="Proteomes" id="UP001595906"/>
    </source>
</evidence>
<dbReference type="PANTHER" id="PTHR36452:SF1">
    <property type="entry name" value="DUF2461 DOMAIN-CONTAINING PROTEIN"/>
    <property type="match status" value="1"/>
</dbReference>
<gene>
    <name evidence="1" type="ORF">ACFOW1_05795</name>
</gene>
<dbReference type="PIRSF" id="PIRSF028451">
    <property type="entry name" value="UCP028451"/>
    <property type="match status" value="1"/>
</dbReference>
<keyword evidence="2" id="KW-1185">Reference proteome</keyword>
<dbReference type="PANTHER" id="PTHR36452">
    <property type="entry name" value="CHROMOSOME 12, WHOLE GENOME SHOTGUN SEQUENCE"/>
    <property type="match status" value="1"/>
</dbReference>
<reference evidence="2" key="1">
    <citation type="journal article" date="2019" name="Int. J. Syst. Evol. Microbiol.">
        <title>The Global Catalogue of Microorganisms (GCM) 10K type strain sequencing project: providing services to taxonomists for standard genome sequencing and annotation.</title>
        <authorList>
            <consortium name="The Broad Institute Genomics Platform"/>
            <consortium name="The Broad Institute Genome Sequencing Center for Infectious Disease"/>
            <person name="Wu L."/>
            <person name="Ma J."/>
        </authorList>
    </citation>
    <scope>NUCLEOTIDE SEQUENCE [LARGE SCALE GENOMIC DNA]</scope>
    <source>
        <strain evidence="2">CECT 8010</strain>
    </source>
</reference>
<name>A0ABV8PU22_9BACT</name>
<organism evidence="1 2">
    <name type="scientific">Parasediminibacterium paludis</name>
    <dbReference type="NCBI Taxonomy" id="908966"/>
    <lineage>
        <taxon>Bacteria</taxon>
        <taxon>Pseudomonadati</taxon>
        <taxon>Bacteroidota</taxon>
        <taxon>Chitinophagia</taxon>
        <taxon>Chitinophagales</taxon>
        <taxon>Chitinophagaceae</taxon>
        <taxon>Parasediminibacterium</taxon>
    </lineage>
</organism>
<comment type="caution">
    <text evidence="1">The sequence shown here is derived from an EMBL/GenBank/DDBJ whole genome shotgun (WGS) entry which is preliminary data.</text>
</comment>
<accession>A0ABV8PU22</accession>
<dbReference type="EMBL" id="JBHSDC010000003">
    <property type="protein sequence ID" value="MFC4231393.1"/>
    <property type="molecule type" value="Genomic_DNA"/>
</dbReference>
<dbReference type="InterPro" id="IPR015996">
    <property type="entry name" value="UCP028451"/>
</dbReference>
<evidence type="ECO:0000313" key="1">
    <source>
        <dbReference type="EMBL" id="MFC4231393.1"/>
    </source>
</evidence>
<protein>
    <submittedName>
        <fullName evidence="1">DUF2461 domain-containing protein</fullName>
    </submittedName>
</protein>